<accession>A0A031K538</accession>
<dbReference type="InterPro" id="IPR041492">
    <property type="entry name" value="HAD_2"/>
</dbReference>
<dbReference type="InterPro" id="IPR036412">
    <property type="entry name" value="HAD-like_sf"/>
</dbReference>
<gene>
    <name evidence="1" type="ORF">BES08_08405</name>
    <name evidence="2" type="ORF">BV97_00905</name>
</gene>
<dbReference type="Proteomes" id="UP000094626">
    <property type="component" value="Chromosome"/>
</dbReference>
<dbReference type="PANTHER" id="PTHR43434">
    <property type="entry name" value="PHOSPHOGLYCOLATE PHOSPHATASE"/>
    <property type="match status" value="1"/>
</dbReference>
<dbReference type="InterPro" id="IPR050155">
    <property type="entry name" value="HAD-like_hydrolase_sf"/>
</dbReference>
<dbReference type="SFLD" id="SFLDG01135">
    <property type="entry name" value="C1.5.6:_HAD__Beta-PGM__Phospha"/>
    <property type="match status" value="1"/>
</dbReference>
<evidence type="ECO:0000313" key="4">
    <source>
        <dbReference type="Proteomes" id="UP000094626"/>
    </source>
</evidence>
<evidence type="ECO:0000313" key="1">
    <source>
        <dbReference type="EMBL" id="AOR76766.1"/>
    </source>
</evidence>
<reference evidence="4" key="3">
    <citation type="journal article" date="2017" name="J. Biotechnol.">
        <title>Complete genome sequence of Novosphingobium resinovorum SA1, a versatile xenobiotic-degrading bacterium capable of utilizing sulfanilic acid.</title>
        <authorList>
            <person name="Hegedus B."/>
            <person name="Kos P.B."/>
            <person name="Balint B."/>
            <person name="Maroti G."/>
            <person name="Gan H.M."/>
            <person name="Perei K."/>
            <person name="Rakhely G."/>
        </authorList>
    </citation>
    <scope>NUCLEOTIDE SEQUENCE [LARGE SCALE GENOMIC DNA]</scope>
    <source>
        <strain evidence="4">SA1</strain>
    </source>
</reference>
<name>A0A031K538_9SPHN</name>
<dbReference type="GO" id="GO:0008967">
    <property type="term" value="F:phosphoglycolate phosphatase activity"/>
    <property type="evidence" value="ECO:0007669"/>
    <property type="project" value="TreeGrafter"/>
</dbReference>
<dbReference type="SFLD" id="SFLDS00003">
    <property type="entry name" value="Haloacid_Dehalogenase"/>
    <property type="match status" value="1"/>
</dbReference>
<dbReference type="SFLD" id="SFLDG01129">
    <property type="entry name" value="C1.5:_HAD__Beta-PGM__Phosphata"/>
    <property type="match status" value="1"/>
</dbReference>
<dbReference type="NCBIfam" id="TIGR01509">
    <property type="entry name" value="HAD-SF-IA-v3"/>
    <property type="match status" value="1"/>
</dbReference>
<dbReference type="InterPro" id="IPR023198">
    <property type="entry name" value="PGP-like_dom2"/>
</dbReference>
<protein>
    <submittedName>
        <fullName evidence="1">Haloacid dehalogenase</fullName>
    </submittedName>
    <submittedName>
        <fullName evidence="2">Phosphoglycolate phosphatase</fullName>
    </submittedName>
</protein>
<dbReference type="InterPro" id="IPR006439">
    <property type="entry name" value="HAD-SF_hydro_IA"/>
</dbReference>
<dbReference type="Proteomes" id="UP000024329">
    <property type="component" value="Unassembled WGS sequence"/>
</dbReference>
<dbReference type="PANTHER" id="PTHR43434:SF24">
    <property type="entry name" value="HYDROLASE-RELATED"/>
    <property type="match status" value="1"/>
</dbReference>
<dbReference type="OrthoDB" id="9793014at2"/>
<dbReference type="SUPFAM" id="SSF56784">
    <property type="entry name" value="HAD-like"/>
    <property type="match status" value="1"/>
</dbReference>
<dbReference type="GO" id="GO:0005829">
    <property type="term" value="C:cytosol"/>
    <property type="evidence" value="ECO:0007669"/>
    <property type="project" value="TreeGrafter"/>
</dbReference>
<dbReference type="Gene3D" id="1.10.150.240">
    <property type="entry name" value="Putative phosphatase, domain 2"/>
    <property type="match status" value="1"/>
</dbReference>
<organism evidence="2 3">
    <name type="scientific">Novosphingobium resinovorum</name>
    <dbReference type="NCBI Taxonomy" id="158500"/>
    <lineage>
        <taxon>Bacteria</taxon>
        <taxon>Pseudomonadati</taxon>
        <taxon>Pseudomonadota</taxon>
        <taxon>Alphaproteobacteria</taxon>
        <taxon>Sphingomonadales</taxon>
        <taxon>Sphingomonadaceae</taxon>
        <taxon>Novosphingobium</taxon>
    </lineage>
</organism>
<keyword evidence="4" id="KW-1185">Reference proteome</keyword>
<reference evidence="2 3" key="1">
    <citation type="submission" date="2014-03" db="EMBL/GenBank/DDBJ databases">
        <title>Whole genome sequence of Novosphingobium resinovorum KF1.</title>
        <authorList>
            <person name="Gan H.M."/>
            <person name="Gan H.Y."/>
            <person name="Chew T.H."/>
            <person name="Savka M.A."/>
        </authorList>
    </citation>
    <scope>NUCLEOTIDE SEQUENCE [LARGE SCALE GENOMIC DNA]</scope>
    <source>
        <strain evidence="2 3">KF1</strain>
    </source>
</reference>
<dbReference type="PATRIC" id="fig|158500.4.peg.927"/>
<reference evidence="1" key="2">
    <citation type="submission" date="2016-08" db="EMBL/GenBank/DDBJ databases">
        <authorList>
            <person name="Seilhamer J.J."/>
        </authorList>
    </citation>
    <scope>NUCLEOTIDE SEQUENCE [LARGE SCALE GENOMIC DNA]</scope>
    <source>
        <strain evidence="1">SA1</strain>
    </source>
</reference>
<dbReference type="Gene3D" id="3.40.50.1000">
    <property type="entry name" value="HAD superfamily/HAD-like"/>
    <property type="match status" value="1"/>
</dbReference>
<dbReference type="KEGG" id="nre:BES08_08405"/>
<dbReference type="AlphaFoldDB" id="A0A031K538"/>
<dbReference type="STRING" id="158500.BES08_08405"/>
<dbReference type="EMBL" id="JFYZ01000002">
    <property type="protein sequence ID" value="EZP83717.1"/>
    <property type="molecule type" value="Genomic_DNA"/>
</dbReference>
<dbReference type="eggNOG" id="COG0546">
    <property type="taxonomic scope" value="Bacteria"/>
</dbReference>
<dbReference type="RefSeq" id="WP_008832570.1">
    <property type="nucleotide sequence ID" value="NZ_BSFC01000044.1"/>
</dbReference>
<sequence length="216" mass="23200">MKLAVFDCDGTLVDGQAPICEAMEAAFAAFSLPSPTRGSIRRAVGLSLPQAIRQLLPDSDAEQQHAMAEAYKLSFRTAREQGRVAQPLFPGIEDTLRALHANGWTLGVATGMSDRGLGFCLEANGIADLFVTLQTADRHPSKPHPAMLEEALFEAGAQASEAVMIGDTAYDMQMATSAQVRAVGVDWGYHHPRELSEAGAEMVAETPAQLLEHLLR</sequence>
<evidence type="ECO:0000313" key="2">
    <source>
        <dbReference type="EMBL" id="EZP83717.1"/>
    </source>
</evidence>
<dbReference type="NCBIfam" id="TIGR01549">
    <property type="entry name" value="HAD-SF-IA-v1"/>
    <property type="match status" value="1"/>
</dbReference>
<dbReference type="EMBL" id="CP017075">
    <property type="protein sequence ID" value="AOR76766.1"/>
    <property type="molecule type" value="Genomic_DNA"/>
</dbReference>
<dbReference type="GO" id="GO:0006281">
    <property type="term" value="P:DNA repair"/>
    <property type="evidence" value="ECO:0007669"/>
    <property type="project" value="TreeGrafter"/>
</dbReference>
<dbReference type="InterPro" id="IPR023214">
    <property type="entry name" value="HAD_sf"/>
</dbReference>
<proteinExistence type="predicted"/>
<evidence type="ECO:0000313" key="3">
    <source>
        <dbReference type="Proteomes" id="UP000024329"/>
    </source>
</evidence>
<dbReference type="Pfam" id="PF13419">
    <property type="entry name" value="HAD_2"/>
    <property type="match status" value="1"/>
</dbReference>